<dbReference type="SMART" id="SM00494">
    <property type="entry name" value="ChtBD2"/>
    <property type="match status" value="1"/>
</dbReference>
<dbReference type="GeneTree" id="ENSGT00940000154557"/>
<dbReference type="PROSITE" id="PS50940">
    <property type="entry name" value="CHIT_BIND_II"/>
    <property type="match status" value="1"/>
</dbReference>
<evidence type="ECO:0000256" key="3">
    <source>
        <dbReference type="ARBA" id="ARBA00012729"/>
    </source>
</evidence>
<keyword evidence="6" id="KW-0624">Polysaccharide degradation</keyword>
<evidence type="ECO:0000259" key="8">
    <source>
        <dbReference type="PROSITE" id="PS51910"/>
    </source>
</evidence>
<dbReference type="PROSITE" id="PS51910">
    <property type="entry name" value="GH18_2"/>
    <property type="match status" value="1"/>
</dbReference>
<keyword evidence="6" id="KW-0119">Carbohydrate metabolism</keyword>
<evidence type="ECO:0000313" key="10">
    <source>
        <dbReference type="Proteomes" id="UP000265100"/>
    </source>
</evidence>
<dbReference type="Gene3D" id="3.20.20.80">
    <property type="entry name" value="Glycosidases"/>
    <property type="match status" value="3"/>
</dbReference>
<evidence type="ECO:0000313" key="9">
    <source>
        <dbReference type="Ensembl" id="ENSACLP00000052857.1"/>
    </source>
</evidence>
<dbReference type="InterPro" id="IPR036508">
    <property type="entry name" value="Chitin-bd_dom_sf"/>
</dbReference>
<gene>
    <name evidence="9" type="primary">CHIA</name>
</gene>
<reference evidence="9" key="2">
    <citation type="submission" date="2025-08" db="UniProtKB">
        <authorList>
            <consortium name="Ensembl"/>
        </authorList>
    </citation>
    <scope>IDENTIFICATION</scope>
</reference>
<comment type="catalytic activity">
    <reaction evidence="1">
        <text>Random endo-hydrolysis of N-acetyl-beta-D-glucosaminide (1-&gt;4)-beta-linkages in chitin and chitodextrins.</text>
        <dbReference type="EC" id="3.2.1.14"/>
    </reaction>
</comment>
<dbReference type="EC" id="3.2.1.14" evidence="3"/>
<evidence type="ECO:0000256" key="6">
    <source>
        <dbReference type="ARBA" id="ARBA00023326"/>
    </source>
</evidence>
<dbReference type="AlphaFoldDB" id="A0AAX7T8B1"/>
<dbReference type="SUPFAM" id="SSF57625">
    <property type="entry name" value="Invertebrate chitin-binding proteins"/>
    <property type="match status" value="1"/>
</dbReference>
<dbReference type="InterPro" id="IPR001223">
    <property type="entry name" value="Glyco_hydro18_cat"/>
</dbReference>
<dbReference type="InterPro" id="IPR002557">
    <property type="entry name" value="Chitin-bd_dom"/>
</dbReference>
<dbReference type="PANTHER" id="PTHR11177">
    <property type="entry name" value="CHITINASE"/>
    <property type="match status" value="1"/>
</dbReference>
<evidence type="ECO:0000256" key="4">
    <source>
        <dbReference type="ARBA" id="ARBA00022669"/>
    </source>
</evidence>
<reference evidence="9" key="3">
    <citation type="submission" date="2025-09" db="UniProtKB">
        <authorList>
            <consortium name="Ensembl"/>
        </authorList>
    </citation>
    <scope>IDENTIFICATION</scope>
</reference>
<dbReference type="InterPro" id="IPR017853">
    <property type="entry name" value="GH"/>
</dbReference>
<feature type="domain" description="GH18" evidence="8">
    <location>
        <begin position="97"/>
        <end position="302"/>
    </location>
</feature>
<dbReference type="GO" id="GO:0008843">
    <property type="term" value="F:endochitinase activity"/>
    <property type="evidence" value="ECO:0007669"/>
    <property type="project" value="UniProtKB-EC"/>
</dbReference>
<dbReference type="GO" id="GO:0006032">
    <property type="term" value="P:chitin catabolic process"/>
    <property type="evidence" value="ECO:0007669"/>
    <property type="project" value="UniProtKB-KW"/>
</dbReference>
<evidence type="ECO:0000256" key="2">
    <source>
        <dbReference type="ARBA" id="ARBA00009121"/>
    </source>
</evidence>
<dbReference type="Proteomes" id="UP000265100">
    <property type="component" value="Chromosome 5"/>
</dbReference>
<dbReference type="InterPro" id="IPR050314">
    <property type="entry name" value="Glycosyl_Hydrlase_18"/>
</dbReference>
<keyword evidence="5" id="KW-0146">Chitin degradation</keyword>
<name>A0AAX7T8B1_ASTCA</name>
<evidence type="ECO:0000256" key="1">
    <source>
        <dbReference type="ARBA" id="ARBA00000822"/>
    </source>
</evidence>
<evidence type="ECO:0000259" key="7">
    <source>
        <dbReference type="PROSITE" id="PS50940"/>
    </source>
</evidence>
<dbReference type="Ensembl" id="ENSACLT00000094888.1">
    <property type="protein sequence ID" value="ENSACLP00000052857.1"/>
    <property type="gene ID" value="ENSACLG00000005261.2"/>
</dbReference>
<reference evidence="9" key="1">
    <citation type="submission" date="2018-05" db="EMBL/GenBank/DDBJ databases">
        <authorList>
            <person name="Datahose"/>
        </authorList>
    </citation>
    <scope>NUCLEOTIDE SEQUENCE</scope>
</reference>
<dbReference type="InterPro" id="IPR011583">
    <property type="entry name" value="Chitinase_II/V-like_cat"/>
</dbReference>
<sequence length="348" mass="38873">MDRLICTGTSYILSCYFTSRAQCHLGAGNYLPTNIDPCLCDHLIYTFAGMEHNMIKAYDRNDEKLYGEFQALKNQSVHTNAYRDDKLKGICGYLYTEELMRAFEEEGKKTNRPRLLLTAAVSARKETIDSAYQIGAVLDYIHVMTYDFHGLWEHNVGENSPLYKGPSDQGSMIYYNNNGAPAEKLLVGFPTFGPTFHLASSNTTVGAPARGPGPAGHFTRQTGFLAYYESSCMLNVPYAYNQGVWVGYDNIKSFQAKTEWLKQNGFGGAVVWTLALDDFTGMFCGQGRNPLINTLKRSGFCAGKQNGLFPDPTDKKKFYKCNQGQTNIQYCTAGQVFDDSCKCCTRSQ</sequence>
<dbReference type="SUPFAM" id="SSF54556">
    <property type="entry name" value="Chitinase insertion domain"/>
    <property type="match status" value="1"/>
</dbReference>
<comment type="similarity">
    <text evidence="2">Belongs to the glycosyl hydrolase 18 family. Chitinase class II subfamily.</text>
</comment>
<keyword evidence="10" id="KW-1185">Reference proteome</keyword>
<proteinExistence type="inferred from homology"/>
<feature type="domain" description="Chitin-binding type-2" evidence="7">
    <location>
        <begin position="298"/>
        <end position="348"/>
    </location>
</feature>
<dbReference type="GO" id="GO:0000272">
    <property type="term" value="P:polysaccharide catabolic process"/>
    <property type="evidence" value="ECO:0007669"/>
    <property type="project" value="UniProtKB-KW"/>
</dbReference>
<dbReference type="InterPro" id="IPR029070">
    <property type="entry name" value="Chitinase_insertion_sf"/>
</dbReference>
<dbReference type="SUPFAM" id="SSF51445">
    <property type="entry name" value="(Trans)glycosidases"/>
    <property type="match status" value="1"/>
</dbReference>
<keyword evidence="4" id="KW-0147">Chitin-binding</keyword>
<organism evidence="9 10">
    <name type="scientific">Astatotilapia calliptera</name>
    <name type="common">Eastern happy</name>
    <name type="synonym">Chromis callipterus</name>
    <dbReference type="NCBI Taxonomy" id="8154"/>
    <lineage>
        <taxon>Eukaryota</taxon>
        <taxon>Metazoa</taxon>
        <taxon>Chordata</taxon>
        <taxon>Craniata</taxon>
        <taxon>Vertebrata</taxon>
        <taxon>Euteleostomi</taxon>
        <taxon>Actinopterygii</taxon>
        <taxon>Neopterygii</taxon>
        <taxon>Teleostei</taxon>
        <taxon>Neoteleostei</taxon>
        <taxon>Acanthomorphata</taxon>
        <taxon>Ovalentaria</taxon>
        <taxon>Cichlomorphae</taxon>
        <taxon>Cichliformes</taxon>
        <taxon>Cichlidae</taxon>
        <taxon>African cichlids</taxon>
        <taxon>Pseudocrenilabrinae</taxon>
        <taxon>Haplochromini</taxon>
        <taxon>Astatotilapia</taxon>
    </lineage>
</organism>
<dbReference type="Pfam" id="PF01607">
    <property type="entry name" value="CBM_14"/>
    <property type="match status" value="1"/>
</dbReference>
<dbReference type="SMART" id="SM00636">
    <property type="entry name" value="Glyco_18"/>
    <property type="match status" value="1"/>
</dbReference>
<evidence type="ECO:0000256" key="5">
    <source>
        <dbReference type="ARBA" id="ARBA00023024"/>
    </source>
</evidence>
<accession>A0AAX7T8B1</accession>
<dbReference type="GO" id="GO:0005576">
    <property type="term" value="C:extracellular region"/>
    <property type="evidence" value="ECO:0007669"/>
    <property type="project" value="InterPro"/>
</dbReference>
<dbReference type="GO" id="GO:0008061">
    <property type="term" value="F:chitin binding"/>
    <property type="evidence" value="ECO:0007669"/>
    <property type="project" value="UniProtKB-KW"/>
</dbReference>
<protein>
    <recommendedName>
        <fullName evidence="3">chitinase</fullName>
        <ecNumber evidence="3">3.2.1.14</ecNumber>
    </recommendedName>
</protein>
<dbReference type="Pfam" id="PF00704">
    <property type="entry name" value="Glyco_hydro_18"/>
    <property type="match status" value="1"/>
</dbReference>
<dbReference type="PANTHER" id="PTHR11177:SF188">
    <property type="entry name" value="ACIDIC MAMMALIAN CHITINASE"/>
    <property type="match status" value="1"/>
</dbReference>
<dbReference type="FunFam" id="2.170.140.10:FF:000001">
    <property type="entry name" value="Acidic mammalian chitinase"/>
    <property type="match status" value="1"/>
</dbReference>